<dbReference type="Proteomes" id="UP000007879">
    <property type="component" value="Unassembled WGS sequence"/>
</dbReference>
<keyword evidence="5" id="KW-0862">Zinc</keyword>
<dbReference type="GO" id="GO:0000209">
    <property type="term" value="P:protein polyubiquitination"/>
    <property type="evidence" value="ECO:0007669"/>
    <property type="project" value="TreeGrafter"/>
</dbReference>
<reference evidence="11" key="1">
    <citation type="journal article" date="2010" name="Nature">
        <title>The Amphimedon queenslandica genome and the evolution of animal complexity.</title>
        <authorList>
            <person name="Srivastava M."/>
            <person name="Simakov O."/>
            <person name="Chapman J."/>
            <person name="Fahey B."/>
            <person name="Gauthier M.E."/>
            <person name="Mitros T."/>
            <person name="Richards G.S."/>
            <person name="Conaco C."/>
            <person name="Dacre M."/>
            <person name="Hellsten U."/>
            <person name="Larroux C."/>
            <person name="Putnam N.H."/>
            <person name="Stanke M."/>
            <person name="Adamska M."/>
            <person name="Darling A."/>
            <person name="Degnan S.M."/>
            <person name="Oakley T.H."/>
            <person name="Plachetzki D.C."/>
            <person name="Zhai Y."/>
            <person name="Adamski M."/>
            <person name="Calcino A."/>
            <person name="Cummins S.F."/>
            <person name="Goodstein D.M."/>
            <person name="Harris C."/>
            <person name="Jackson D.J."/>
            <person name="Leys S.P."/>
            <person name="Shu S."/>
            <person name="Woodcroft B.J."/>
            <person name="Vervoort M."/>
            <person name="Kosik K.S."/>
            <person name="Manning G."/>
            <person name="Degnan B.M."/>
            <person name="Rokhsar D.S."/>
        </authorList>
    </citation>
    <scope>NUCLEOTIDE SEQUENCE [LARGE SCALE GENOMIC DNA]</scope>
</reference>
<dbReference type="AlphaFoldDB" id="A0A1X7VL85"/>
<evidence type="ECO:0000259" key="9">
    <source>
        <dbReference type="PROSITE" id="PS50119"/>
    </source>
</evidence>
<dbReference type="CDD" id="cd19757">
    <property type="entry name" value="Bbox1"/>
    <property type="match status" value="1"/>
</dbReference>
<dbReference type="KEGG" id="aqu:105316577"/>
<dbReference type="PANTHER" id="PTHR24104">
    <property type="entry name" value="E3 UBIQUITIN-PROTEIN LIGASE NHLRC1-RELATED"/>
    <property type="match status" value="1"/>
</dbReference>
<dbReference type="SMART" id="SM00336">
    <property type="entry name" value="BBOX"/>
    <property type="match status" value="1"/>
</dbReference>
<feature type="repeat" description="NHL" evidence="7">
    <location>
        <begin position="401"/>
        <end position="429"/>
    </location>
</feature>
<dbReference type="InterPro" id="IPR017907">
    <property type="entry name" value="Znf_RING_CS"/>
</dbReference>
<dbReference type="Pfam" id="PF01436">
    <property type="entry name" value="NHL"/>
    <property type="match status" value="4"/>
</dbReference>
<dbReference type="eggNOG" id="KOG2177">
    <property type="taxonomic scope" value="Eukaryota"/>
</dbReference>
<dbReference type="InterPro" id="IPR001841">
    <property type="entry name" value="Znf_RING"/>
</dbReference>
<feature type="repeat" description="NHL" evidence="7">
    <location>
        <begin position="579"/>
        <end position="620"/>
    </location>
</feature>
<reference evidence="10" key="2">
    <citation type="submission" date="2017-05" db="UniProtKB">
        <authorList>
            <consortium name="EnsemblMetazoa"/>
        </authorList>
    </citation>
    <scope>IDENTIFICATION</scope>
</reference>
<keyword evidence="1" id="KW-0597">Phosphoprotein</keyword>
<feature type="repeat" description="NHL" evidence="7">
    <location>
        <begin position="434"/>
        <end position="477"/>
    </location>
</feature>
<keyword evidence="4 6" id="KW-0863">Zinc-finger</keyword>
<dbReference type="InterPro" id="IPR050952">
    <property type="entry name" value="TRIM-NHL_E3_ligases"/>
</dbReference>
<feature type="domain" description="B box-type" evidence="9">
    <location>
        <begin position="93"/>
        <end position="139"/>
    </location>
</feature>
<evidence type="ECO:0008006" key="12">
    <source>
        <dbReference type="Google" id="ProtNLM"/>
    </source>
</evidence>
<dbReference type="GO" id="GO:0043161">
    <property type="term" value="P:proteasome-mediated ubiquitin-dependent protein catabolic process"/>
    <property type="evidence" value="ECO:0007669"/>
    <property type="project" value="TreeGrafter"/>
</dbReference>
<name>A0A1X7VL85_AMPQE</name>
<dbReference type="InterPro" id="IPR013083">
    <property type="entry name" value="Znf_RING/FYVE/PHD"/>
</dbReference>
<gene>
    <name evidence="10" type="primary">105316577</name>
</gene>
<evidence type="ECO:0000256" key="5">
    <source>
        <dbReference type="ARBA" id="ARBA00022833"/>
    </source>
</evidence>
<organism evidence="10">
    <name type="scientific">Amphimedon queenslandica</name>
    <name type="common">Sponge</name>
    <dbReference type="NCBI Taxonomy" id="400682"/>
    <lineage>
        <taxon>Eukaryota</taxon>
        <taxon>Metazoa</taxon>
        <taxon>Porifera</taxon>
        <taxon>Demospongiae</taxon>
        <taxon>Heteroscleromorpha</taxon>
        <taxon>Haplosclerida</taxon>
        <taxon>Niphatidae</taxon>
        <taxon>Amphimedon</taxon>
    </lineage>
</organism>
<dbReference type="EnsemblMetazoa" id="XM_011411579.2">
    <property type="protein sequence ID" value="XP_011409881.1"/>
    <property type="gene ID" value="LOC105316577"/>
</dbReference>
<dbReference type="InterPro" id="IPR000315">
    <property type="entry name" value="Znf_B-box"/>
</dbReference>
<dbReference type="InterPro" id="IPR001258">
    <property type="entry name" value="NHL_repeat"/>
</dbReference>
<evidence type="ECO:0000256" key="6">
    <source>
        <dbReference type="PROSITE-ProRule" id="PRU00024"/>
    </source>
</evidence>
<dbReference type="PANTHER" id="PTHR24104:SF47">
    <property type="entry name" value="E3 UBIQUITIN-PROTEIN LIGASE NHLRC1"/>
    <property type="match status" value="1"/>
</dbReference>
<keyword evidence="2" id="KW-0479">Metal-binding</keyword>
<feature type="domain" description="RING-type" evidence="8">
    <location>
        <begin position="18"/>
        <end position="63"/>
    </location>
</feature>
<dbReference type="SUPFAM" id="SSF57850">
    <property type="entry name" value="RING/U-box"/>
    <property type="match status" value="1"/>
</dbReference>
<keyword evidence="11" id="KW-1185">Reference proteome</keyword>
<evidence type="ECO:0000256" key="1">
    <source>
        <dbReference type="ARBA" id="ARBA00022553"/>
    </source>
</evidence>
<feature type="repeat" description="NHL" evidence="7">
    <location>
        <begin position="624"/>
        <end position="664"/>
    </location>
</feature>
<dbReference type="Gene3D" id="3.30.40.10">
    <property type="entry name" value="Zinc/RING finger domain, C3HC4 (zinc finger)"/>
    <property type="match status" value="1"/>
</dbReference>
<evidence type="ECO:0000256" key="2">
    <source>
        <dbReference type="ARBA" id="ARBA00022723"/>
    </source>
</evidence>
<evidence type="ECO:0000313" key="10">
    <source>
        <dbReference type="EnsemblMetazoa" id="Aqu2.1.40822_001"/>
    </source>
</evidence>
<evidence type="ECO:0000256" key="3">
    <source>
        <dbReference type="ARBA" id="ARBA00022737"/>
    </source>
</evidence>
<protein>
    <recommendedName>
        <fullName evidence="12">RING-type domain-containing protein</fullName>
    </recommendedName>
</protein>
<dbReference type="Pfam" id="PF00643">
    <property type="entry name" value="zf-B_box"/>
    <property type="match status" value="1"/>
</dbReference>
<dbReference type="PROSITE" id="PS00518">
    <property type="entry name" value="ZF_RING_1"/>
    <property type="match status" value="1"/>
</dbReference>
<dbReference type="EnsemblMetazoa" id="Aqu2.1.40822_001">
    <property type="protein sequence ID" value="Aqu2.1.40822_001"/>
    <property type="gene ID" value="Aqu2.1.40822"/>
</dbReference>
<sequence>MSISSSLDLLKLKEQITCPLCHSIYTDPKTLSCLHSFCQSCLEGVPPDKEENETSYLSCPTCHDKTELPRGGVEGFHKAFHLNNLKEMHSLMAKTVTCNNCNEVTAVVYCKECSKFFCEECMHVHKKWSFFSSHQISSLDEVSASASVVVQEQASHIERILTDLTQREKEIKKQGEAVQEDIHLFVQEVMNTVEKELTKEVDAIVESKLQVIAKQKRIFKSKVEESLSLQHVFMSEDERMSEMTRGINVEEFDPLEKADLEFIKGDPSIVVHQVGEIVSYTALQQCRVKEINQVNHFPEKKMISFPLSMEVPDSSLLTVPISSLSCSLVPVGKDVAPIETTVSTTSYPGVYQIQCSPFTSGHHYVEVKVHDVQLEGTSLVVPFNPYFDIIIPARIITGIKYPWGVAVSEKGQVILTECWNHRVTILDGRGKKMKTFGGEGGSGDVTFCSPRDVAITRDNSSILVIDDDHRIQKISMDGKLLASVGGLGKGPLKFNCPVGMVISPTDGRVYIADHNNHRIQVLTPDLAFSHSFGSKGSRDGEFENPHDIAIDRTNSVYVADYGNHRIQKFSPEGEFLIGFGSKGCSPGELFDPVGITVDTNSGLVYVTEYGNHRVSAFTPEGQFVTSFGDEGVNEGQFRNPRGLSFDSEGFLYICDLMNNRLIVY</sequence>
<evidence type="ECO:0000259" key="8">
    <source>
        <dbReference type="PROSITE" id="PS50089"/>
    </source>
</evidence>
<feature type="repeat" description="NHL" evidence="7">
    <location>
        <begin position="481"/>
        <end position="525"/>
    </location>
</feature>
<keyword evidence="3" id="KW-0677">Repeat</keyword>
<dbReference type="Gene3D" id="3.30.160.60">
    <property type="entry name" value="Classic Zinc Finger"/>
    <property type="match status" value="1"/>
</dbReference>
<dbReference type="InParanoid" id="A0A1X7VL85"/>
<dbReference type="Pfam" id="PF13445">
    <property type="entry name" value="zf-RING_UBOX"/>
    <property type="match status" value="1"/>
</dbReference>
<dbReference type="SUPFAM" id="SSF101898">
    <property type="entry name" value="NHL repeat"/>
    <property type="match status" value="1"/>
</dbReference>
<dbReference type="GO" id="GO:0008270">
    <property type="term" value="F:zinc ion binding"/>
    <property type="evidence" value="ECO:0007669"/>
    <property type="project" value="UniProtKB-KW"/>
</dbReference>
<evidence type="ECO:0000256" key="7">
    <source>
        <dbReference type="PROSITE-ProRule" id="PRU00504"/>
    </source>
</evidence>
<dbReference type="CDD" id="cd05819">
    <property type="entry name" value="NHL"/>
    <property type="match status" value="1"/>
</dbReference>
<feature type="repeat" description="NHL" evidence="7">
    <location>
        <begin position="529"/>
        <end position="572"/>
    </location>
</feature>
<dbReference type="Gene3D" id="2.120.10.30">
    <property type="entry name" value="TolB, C-terminal domain"/>
    <property type="match status" value="3"/>
</dbReference>
<dbReference type="PROSITE" id="PS50119">
    <property type="entry name" value="ZF_BBOX"/>
    <property type="match status" value="1"/>
</dbReference>
<dbReference type="PROSITE" id="PS50089">
    <property type="entry name" value="ZF_RING_2"/>
    <property type="match status" value="1"/>
</dbReference>
<dbReference type="SMART" id="SM00184">
    <property type="entry name" value="RING"/>
    <property type="match status" value="1"/>
</dbReference>
<evidence type="ECO:0000256" key="4">
    <source>
        <dbReference type="ARBA" id="ARBA00022771"/>
    </source>
</evidence>
<proteinExistence type="predicted"/>
<accession>A0A1X7VL85</accession>
<dbReference type="InterPro" id="IPR011042">
    <property type="entry name" value="6-blade_b-propeller_TolB-like"/>
</dbReference>
<dbReference type="GO" id="GO:0061630">
    <property type="term" value="F:ubiquitin protein ligase activity"/>
    <property type="evidence" value="ECO:0007669"/>
    <property type="project" value="TreeGrafter"/>
</dbReference>
<dbReference type="InterPro" id="IPR027370">
    <property type="entry name" value="Znf-RING_euk"/>
</dbReference>
<dbReference type="PROSITE" id="PS51125">
    <property type="entry name" value="NHL"/>
    <property type="match status" value="6"/>
</dbReference>
<dbReference type="OrthoDB" id="342730at2759"/>
<evidence type="ECO:0000313" key="11">
    <source>
        <dbReference type="Proteomes" id="UP000007879"/>
    </source>
</evidence>